<reference evidence="1 2" key="1">
    <citation type="journal article" date="2021" name="Nat. Plants">
        <title>The Taxus genome provides insights into paclitaxel biosynthesis.</title>
        <authorList>
            <person name="Xiong X."/>
            <person name="Gou J."/>
            <person name="Liao Q."/>
            <person name="Li Y."/>
            <person name="Zhou Q."/>
            <person name="Bi G."/>
            <person name="Li C."/>
            <person name="Du R."/>
            <person name="Wang X."/>
            <person name="Sun T."/>
            <person name="Guo L."/>
            <person name="Liang H."/>
            <person name="Lu P."/>
            <person name="Wu Y."/>
            <person name="Zhang Z."/>
            <person name="Ro D.K."/>
            <person name="Shang Y."/>
            <person name="Huang S."/>
            <person name="Yan J."/>
        </authorList>
    </citation>
    <scope>NUCLEOTIDE SEQUENCE [LARGE SCALE GENOMIC DNA]</scope>
    <source>
        <strain evidence="1">Ta-2019</strain>
    </source>
</reference>
<name>A0AA38GER1_TAXCH</name>
<dbReference type="Proteomes" id="UP000824469">
    <property type="component" value="Unassembled WGS sequence"/>
</dbReference>
<gene>
    <name evidence="1" type="ORF">KI387_015176</name>
</gene>
<dbReference type="AlphaFoldDB" id="A0AA38GER1"/>
<accession>A0AA38GER1</accession>
<comment type="caution">
    <text evidence="1">The sequence shown here is derived from an EMBL/GenBank/DDBJ whole genome shotgun (WGS) entry which is preliminary data.</text>
</comment>
<organism evidence="1 2">
    <name type="scientific">Taxus chinensis</name>
    <name type="common">Chinese yew</name>
    <name type="synonym">Taxus wallichiana var. chinensis</name>
    <dbReference type="NCBI Taxonomy" id="29808"/>
    <lineage>
        <taxon>Eukaryota</taxon>
        <taxon>Viridiplantae</taxon>
        <taxon>Streptophyta</taxon>
        <taxon>Embryophyta</taxon>
        <taxon>Tracheophyta</taxon>
        <taxon>Spermatophyta</taxon>
        <taxon>Pinopsida</taxon>
        <taxon>Pinidae</taxon>
        <taxon>Conifers II</taxon>
        <taxon>Cupressales</taxon>
        <taxon>Taxaceae</taxon>
        <taxon>Taxus</taxon>
    </lineage>
</organism>
<feature type="non-terminal residue" evidence="1">
    <location>
        <position position="50"/>
    </location>
</feature>
<proteinExistence type="predicted"/>
<evidence type="ECO:0000313" key="1">
    <source>
        <dbReference type="EMBL" id="KAH9320537.1"/>
    </source>
</evidence>
<keyword evidence="2" id="KW-1185">Reference proteome</keyword>
<protein>
    <submittedName>
        <fullName evidence="1">Uncharacterized protein</fullName>
    </submittedName>
</protein>
<feature type="non-terminal residue" evidence="1">
    <location>
        <position position="1"/>
    </location>
</feature>
<dbReference type="EMBL" id="JAHRHJ020000003">
    <property type="protein sequence ID" value="KAH9320537.1"/>
    <property type="molecule type" value="Genomic_DNA"/>
</dbReference>
<sequence length="50" mass="6023">RIGVYQLYELPYFGKYEPLYQWLNSRVHEDFFYFAGRRVRISSALVSSVT</sequence>
<evidence type="ECO:0000313" key="2">
    <source>
        <dbReference type="Proteomes" id="UP000824469"/>
    </source>
</evidence>